<keyword evidence="5 7" id="KW-0378">Hydrolase</keyword>
<reference evidence="10 11" key="1">
    <citation type="submission" date="2019-03" db="EMBL/GenBank/DDBJ databases">
        <title>Genomic Encyclopedia of Type Strains, Phase IV (KMG-IV): sequencing the most valuable type-strain genomes for metagenomic binning, comparative biology and taxonomic classification.</title>
        <authorList>
            <person name="Goeker M."/>
        </authorList>
    </citation>
    <scope>NUCLEOTIDE SEQUENCE [LARGE SCALE GENOMIC DNA]</scope>
    <source>
        <strain evidence="10 11">DSM 25964</strain>
    </source>
</reference>
<name>A0A4R8MJ30_9BACT</name>
<evidence type="ECO:0000313" key="11">
    <source>
        <dbReference type="Proteomes" id="UP000295066"/>
    </source>
</evidence>
<dbReference type="Pfam" id="PF10502">
    <property type="entry name" value="Peptidase_S26"/>
    <property type="match status" value="1"/>
</dbReference>
<dbReference type="Gene3D" id="2.10.109.10">
    <property type="entry name" value="Umud Fragment, subunit A"/>
    <property type="match status" value="1"/>
</dbReference>
<comment type="catalytic activity">
    <reaction evidence="1 7">
        <text>Cleavage of hydrophobic, N-terminal signal or leader sequences from secreted and periplasmic proteins.</text>
        <dbReference type="EC" id="3.4.21.89"/>
    </reaction>
</comment>
<dbReference type="GO" id="GO:0004252">
    <property type="term" value="F:serine-type endopeptidase activity"/>
    <property type="evidence" value="ECO:0007669"/>
    <property type="project" value="InterPro"/>
</dbReference>
<dbReference type="CDD" id="cd06530">
    <property type="entry name" value="S26_SPase_I"/>
    <property type="match status" value="1"/>
</dbReference>
<evidence type="ECO:0000256" key="5">
    <source>
        <dbReference type="ARBA" id="ARBA00022801"/>
    </source>
</evidence>
<dbReference type="RefSeq" id="WP_133955383.1">
    <property type="nucleotide sequence ID" value="NZ_SORI01000001.1"/>
</dbReference>
<dbReference type="OrthoDB" id="9802919at2"/>
<evidence type="ECO:0000256" key="4">
    <source>
        <dbReference type="ARBA" id="ARBA00022670"/>
    </source>
</evidence>
<evidence type="ECO:0000256" key="3">
    <source>
        <dbReference type="ARBA" id="ARBA00013208"/>
    </source>
</evidence>
<dbReference type="PANTHER" id="PTHR43390">
    <property type="entry name" value="SIGNAL PEPTIDASE I"/>
    <property type="match status" value="1"/>
</dbReference>
<dbReference type="SUPFAM" id="SSF51306">
    <property type="entry name" value="LexA/Signal peptidase"/>
    <property type="match status" value="1"/>
</dbReference>
<dbReference type="PRINTS" id="PR00727">
    <property type="entry name" value="LEADERPTASE"/>
</dbReference>
<accession>A0A4R8MJ30</accession>
<evidence type="ECO:0000256" key="8">
    <source>
        <dbReference type="RuleBase" id="RU362042"/>
    </source>
</evidence>
<dbReference type="PROSITE" id="PS00760">
    <property type="entry name" value="SPASE_I_2"/>
    <property type="match status" value="1"/>
</dbReference>
<keyword evidence="4 7" id="KW-0645">Protease</keyword>
<dbReference type="NCBIfam" id="TIGR02227">
    <property type="entry name" value="sigpep_I_bact"/>
    <property type="match status" value="1"/>
</dbReference>
<dbReference type="Proteomes" id="UP000295066">
    <property type="component" value="Unassembled WGS sequence"/>
</dbReference>
<comment type="subcellular location">
    <subcellularLocation>
        <location evidence="8">Membrane</location>
        <topology evidence="8">Single-pass type II membrane protein</topology>
    </subcellularLocation>
</comment>
<keyword evidence="11" id="KW-1185">Reference proteome</keyword>
<dbReference type="EMBL" id="SORI01000001">
    <property type="protein sequence ID" value="TDY65028.1"/>
    <property type="molecule type" value="Genomic_DNA"/>
</dbReference>
<protein>
    <recommendedName>
        <fullName evidence="3 7">Signal peptidase I</fullName>
        <ecNumber evidence="3 7">3.4.21.89</ecNumber>
    </recommendedName>
</protein>
<dbReference type="InterPro" id="IPR019533">
    <property type="entry name" value="Peptidase_S26"/>
</dbReference>
<dbReference type="GO" id="GO:0016020">
    <property type="term" value="C:membrane"/>
    <property type="evidence" value="ECO:0007669"/>
    <property type="project" value="UniProtKB-SubCell"/>
</dbReference>
<dbReference type="InterPro" id="IPR019756">
    <property type="entry name" value="Pept_S26A_signal_pept_1_Ser-AS"/>
</dbReference>
<gene>
    <name evidence="10" type="ORF">C8D99_101175</name>
</gene>
<dbReference type="AlphaFoldDB" id="A0A4R8MJ30"/>
<dbReference type="PANTHER" id="PTHR43390:SF1">
    <property type="entry name" value="CHLOROPLAST PROCESSING PEPTIDASE"/>
    <property type="match status" value="1"/>
</dbReference>
<dbReference type="GO" id="GO:0009003">
    <property type="term" value="F:signal peptidase activity"/>
    <property type="evidence" value="ECO:0007669"/>
    <property type="project" value="UniProtKB-EC"/>
</dbReference>
<evidence type="ECO:0000259" key="9">
    <source>
        <dbReference type="Pfam" id="PF10502"/>
    </source>
</evidence>
<comment type="similarity">
    <text evidence="2 8">Belongs to the peptidase S26 family.</text>
</comment>
<dbReference type="InterPro" id="IPR000223">
    <property type="entry name" value="Pept_S26A_signal_pept_1"/>
</dbReference>
<evidence type="ECO:0000256" key="7">
    <source>
        <dbReference type="RuleBase" id="RU003993"/>
    </source>
</evidence>
<evidence type="ECO:0000256" key="2">
    <source>
        <dbReference type="ARBA" id="ARBA00009370"/>
    </source>
</evidence>
<evidence type="ECO:0000256" key="6">
    <source>
        <dbReference type="PIRSR" id="PIRSR600223-1"/>
    </source>
</evidence>
<proteinExistence type="inferred from homology"/>
<feature type="active site" evidence="6">
    <location>
        <position position="83"/>
    </location>
</feature>
<evidence type="ECO:0000256" key="1">
    <source>
        <dbReference type="ARBA" id="ARBA00000677"/>
    </source>
</evidence>
<dbReference type="PROSITE" id="PS00501">
    <property type="entry name" value="SPASE_I_1"/>
    <property type="match status" value="1"/>
</dbReference>
<comment type="caution">
    <text evidence="10">The sequence shown here is derived from an EMBL/GenBank/DDBJ whole genome shotgun (WGS) entry which is preliminary data.</text>
</comment>
<dbReference type="InterPro" id="IPR036286">
    <property type="entry name" value="LexA/Signal_pep-like_sf"/>
</dbReference>
<dbReference type="GO" id="GO:0006465">
    <property type="term" value="P:signal peptide processing"/>
    <property type="evidence" value="ECO:0007669"/>
    <property type="project" value="InterPro"/>
</dbReference>
<dbReference type="InterPro" id="IPR019757">
    <property type="entry name" value="Pept_S26A_signal_pept_1_Lys-AS"/>
</dbReference>
<organism evidence="10 11">
    <name type="scientific">Aminivibrio pyruvatiphilus</name>
    <dbReference type="NCBI Taxonomy" id="1005740"/>
    <lineage>
        <taxon>Bacteria</taxon>
        <taxon>Thermotogati</taxon>
        <taxon>Synergistota</taxon>
        <taxon>Synergistia</taxon>
        <taxon>Synergistales</taxon>
        <taxon>Aminobacteriaceae</taxon>
        <taxon>Aminivibrio</taxon>
    </lineage>
</organism>
<feature type="active site" evidence="6">
    <location>
        <position position="40"/>
    </location>
</feature>
<dbReference type="EC" id="3.4.21.89" evidence="3 7"/>
<feature type="domain" description="Peptidase S26" evidence="9">
    <location>
        <begin position="9"/>
        <end position="171"/>
    </location>
</feature>
<sequence length="180" mass="20660">MAAAAKPWWRETIETVLWALVLALVLRTFVVQAFWIPSGSMIPTLEVGDRVLVAKFWYHFTEPKRGQLFVFKYPVDPKRDFVKRIIGLPGDVLEIRGGLVYVNGQPLREEYVKNHDSFSLTAGPVFAEVPVKIPEGSYFAMGDNRPNSQDSRFWGFVPKQNIRGPVFFRYWPLNRIGTVD</sequence>
<evidence type="ECO:0000313" key="10">
    <source>
        <dbReference type="EMBL" id="TDY65028.1"/>
    </source>
</evidence>